<proteinExistence type="predicted"/>
<dbReference type="EMBL" id="JAAKZG010000002">
    <property type="protein sequence ID" value="NGN40169.1"/>
    <property type="molecule type" value="Genomic_DNA"/>
</dbReference>
<dbReference type="AlphaFoldDB" id="A0A7C9V9Q7"/>
<dbReference type="Proteomes" id="UP000481252">
    <property type="component" value="Unassembled WGS sequence"/>
</dbReference>
<comment type="caution">
    <text evidence="1">The sequence shown here is derived from an EMBL/GenBank/DDBJ whole genome shotgun (WGS) entry which is preliminary data.</text>
</comment>
<sequence>MSRRHFTVEAVVSIGFLGVVLAAFLPSEVIAAAQCNFDKPVGSCTGSISIESSGGSKPSYSAEITVHSSANACSKVEYYLDSTPNTTILRNSNAEPESLFSTKPISKKNIKVKKCTEYEDKNNSNSSGSKSCMPAGLLKEVVAREAGYVRENKWKIDLARKNRLEELQAKKVNSAYVAEMDQFLAQYAPLVEESERLANKAKKCLADPSCSCRT</sequence>
<reference evidence="1 2" key="1">
    <citation type="submission" date="2020-02" db="EMBL/GenBank/DDBJ databases">
        <title>Genome sequence of the type strain CGMCC 1.15528 of Mesorhizobium zhangyense.</title>
        <authorList>
            <person name="Gao J."/>
            <person name="Sun J."/>
        </authorList>
    </citation>
    <scope>NUCLEOTIDE SEQUENCE [LARGE SCALE GENOMIC DNA]</scope>
    <source>
        <strain evidence="1 2">CGMCC 1.15528</strain>
    </source>
</reference>
<evidence type="ECO:0000313" key="1">
    <source>
        <dbReference type="EMBL" id="NGN40169.1"/>
    </source>
</evidence>
<organism evidence="1 2">
    <name type="scientific">Mesorhizobium zhangyense</name>
    <dbReference type="NCBI Taxonomy" id="1776730"/>
    <lineage>
        <taxon>Bacteria</taxon>
        <taxon>Pseudomonadati</taxon>
        <taxon>Pseudomonadota</taxon>
        <taxon>Alphaproteobacteria</taxon>
        <taxon>Hyphomicrobiales</taxon>
        <taxon>Phyllobacteriaceae</taxon>
        <taxon>Mesorhizobium</taxon>
    </lineage>
</organism>
<keyword evidence="2" id="KW-1185">Reference proteome</keyword>
<accession>A0A7C9V9Q7</accession>
<gene>
    <name evidence="1" type="ORF">G6N74_03755</name>
</gene>
<evidence type="ECO:0000313" key="2">
    <source>
        <dbReference type="Proteomes" id="UP000481252"/>
    </source>
</evidence>
<protein>
    <submittedName>
        <fullName evidence="1">Uncharacterized protein</fullName>
    </submittedName>
</protein>
<name>A0A7C9V9Q7_9HYPH</name>
<dbReference type="RefSeq" id="WP_165114545.1">
    <property type="nucleotide sequence ID" value="NZ_JAAKZG010000002.1"/>
</dbReference>